<dbReference type="InterPro" id="IPR013766">
    <property type="entry name" value="Thioredoxin_domain"/>
</dbReference>
<reference evidence="2 3" key="1">
    <citation type="journal article" date="2020" name="Biotechnol. Biofuels">
        <title>New insights from the biogas microbiome by comprehensive genome-resolved metagenomics of nearly 1600 species originating from multiple anaerobic digesters.</title>
        <authorList>
            <person name="Campanaro S."/>
            <person name="Treu L."/>
            <person name="Rodriguez-R L.M."/>
            <person name="Kovalovszki A."/>
            <person name="Ziels R.M."/>
            <person name="Maus I."/>
            <person name="Zhu X."/>
            <person name="Kougias P.G."/>
            <person name="Basile A."/>
            <person name="Luo G."/>
            <person name="Schluter A."/>
            <person name="Konstantinidis K.T."/>
            <person name="Angelidaki I."/>
        </authorList>
    </citation>
    <scope>NUCLEOTIDE SEQUENCE [LARGE SCALE GENOMIC DNA]</scope>
    <source>
        <strain evidence="2">AS27yjCOA_202</strain>
    </source>
</reference>
<dbReference type="InterPro" id="IPR036249">
    <property type="entry name" value="Thioredoxin-like_sf"/>
</dbReference>
<dbReference type="Gene3D" id="3.40.30.10">
    <property type="entry name" value="Glutaredoxin"/>
    <property type="match status" value="1"/>
</dbReference>
<proteinExistence type="predicted"/>
<sequence>MKVLKFGAVWCSGCLVMRPRWQEIENEMPNLVTEYFDFDKDKDMVVKHSVDSKLPVFIFLDKKEEELFRLTGEVKKSELIKLINENIGK</sequence>
<dbReference type="AlphaFoldDB" id="A0A7X9E6M5"/>
<gene>
    <name evidence="2" type="ORF">GYA37_00050</name>
</gene>
<dbReference type="Proteomes" id="UP000590542">
    <property type="component" value="Unassembled WGS sequence"/>
</dbReference>
<protein>
    <submittedName>
        <fullName evidence="2">Thioredoxin family protein</fullName>
    </submittedName>
</protein>
<accession>A0A7X9E6M5</accession>
<evidence type="ECO:0000313" key="2">
    <source>
        <dbReference type="EMBL" id="NMB91226.1"/>
    </source>
</evidence>
<feature type="domain" description="Thioredoxin" evidence="1">
    <location>
        <begin position="3"/>
        <end position="84"/>
    </location>
</feature>
<organism evidence="2 3">
    <name type="scientific">candidate division WWE3 bacterium</name>
    <dbReference type="NCBI Taxonomy" id="2053526"/>
    <lineage>
        <taxon>Bacteria</taxon>
        <taxon>Katanobacteria</taxon>
    </lineage>
</organism>
<evidence type="ECO:0000259" key="1">
    <source>
        <dbReference type="Pfam" id="PF00085"/>
    </source>
</evidence>
<dbReference type="CDD" id="cd02947">
    <property type="entry name" value="TRX_family"/>
    <property type="match status" value="1"/>
</dbReference>
<comment type="caution">
    <text evidence="2">The sequence shown here is derived from an EMBL/GenBank/DDBJ whole genome shotgun (WGS) entry which is preliminary data.</text>
</comment>
<name>A0A7X9E6M5_UNCKA</name>
<evidence type="ECO:0000313" key="3">
    <source>
        <dbReference type="Proteomes" id="UP000590542"/>
    </source>
</evidence>
<dbReference type="Pfam" id="PF00085">
    <property type="entry name" value="Thioredoxin"/>
    <property type="match status" value="1"/>
</dbReference>
<dbReference type="EMBL" id="JAAZNV010000003">
    <property type="protein sequence ID" value="NMB91226.1"/>
    <property type="molecule type" value="Genomic_DNA"/>
</dbReference>
<dbReference type="SUPFAM" id="SSF52833">
    <property type="entry name" value="Thioredoxin-like"/>
    <property type="match status" value="1"/>
</dbReference>